<dbReference type="SUPFAM" id="SSF53067">
    <property type="entry name" value="Actin-like ATPase domain"/>
    <property type="match status" value="2"/>
</dbReference>
<dbReference type="InterPro" id="IPR013126">
    <property type="entry name" value="Hsp_70_fam"/>
</dbReference>
<dbReference type="AlphaFoldDB" id="A0A543B365"/>
<dbReference type="SUPFAM" id="SSF50978">
    <property type="entry name" value="WD40 repeat-like"/>
    <property type="match status" value="1"/>
</dbReference>
<evidence type="ECO:0000256" key="3">
    <source>
        <dbReference type="ARBA" id="ARBA00022840"/>
    </source>
</evidence>
<comment type="caution">
    <text evidence="8">The sequence shown here is derived from an EMBL/GenBank/DDBJ whole genome shotgun (WGS) entry which is preliminary data.</text>
</comment>
<feature type="compositionally biased region" description="Pro residues" evidence="7">
    <location>
        <begin position="377"/>
        <end position="394"/>
    </location>
</feature>
<dbReference type="FunCoup" id="A0A543B365">
    <property type="interactions" value="6"/>
</dbReference>
<dbReference type="Gene3D" id="3.90.640.10">
    <property type="entry name" value="Actin, Chain A, domain 4"/>
    <property type="match status" value="1"/>
</dbReference>
<dbReference type="PROSITE" id="PS01036">
    <property type="entry name" value="HSP70_3"/>
    <property type="match status" value="1"/>
</dbReference>
<comment type="similarity">
    <text evidence="1">Belongs to the heat shock protein 70 family.</text>
</comment>
<evidence type="ECO:0000256" key="7">
    <source>
        <dbReference type="SAM" id="MobiDB-lite"/>
    </source>
</evidence>
<feature type="region of interest" description="Disordered" evidence="7">
    <location>
        <begin position="371"/>
        <end position="403"/>
    </location>
</feature>
<dbReference type="Pfam" id="PF00012">
    <property type="entry name" value="HSP70"/>
    <property type="match status" value="1"/>
</dbReference>
<dbReference type="OrthoDB" id="9766019at2"/>
<name>A0A543B365_9ACTN</name>
<dbReference type="GO" id="GO:0005524">
    <property type="term" value="F:ATP binding"/>
    <property type="evidence" value="ECO:0007669"/>
    <property type="project" value="UniProtKB-KW"/>
</dbReference>
<dbReference type="GO" id="GO:0140662">
    <property type="term" value="F:ATP-dependent protein folding chaperone"/>
    <property type="evidence" value="ECO:0007669"/>
    <property type="project" value="InterPro"/>
</dbReference>
<dbReference type="Gene3D" id="2.130.10.10">
    <property type="entry name" value="YVTN repeat-like/Quinoprotein amine dehydrogenase"/>
    <property type="match status" value="1"/>
</dbReference>
<evidence type="ECO:0000313" key="9">
    <source>
        <dbReference type="Proteomes" id="UP000317043"/>
    </source>
</evidence>
<gene>
    <name evidence="8" type="ORF">FB566_4843</name>
</gene>
<dbReference type="InterPro" id="IPR043129">
    <property type="entry name" value="ATPase_NBD"/>
</dbReference>
<dbReference type="PROSITE" id="PS50082">
    <property type="entry name" value="WD_REPEATS_2"/>
    <property type="match status" value="1"/>
</dbReference>
<keyword evidence="6" id="KW-0853">WD repeat</keyword>
<keyword evidence="5" id="KW-0143">Chaperone</keyword>
<dbReference type="PRINTS" id="PR00301">
    <property type="entry name" value="HEATSHOCK70"/>
</dbReference>
<dbReference type="InterPro" id="IPR018181">
    <property type="entry name" value="Heat_shock_70_CS"/>
</dbReference>
<reference evidence="8 9" key="1">
    <citation type="submission" date="2019-06" db="EMBL/GenBank/DDBJ databases">
        <title>Sequencing the genomes of 1000 actinobacteria strains.</title>
        <authorList>
            <person name="Klenk H.-P."/>
        </authorList>
    </citation>
    <scope>NUCLEOTIDE SEQUENCE [LARGE SCALE GENOMIC DNA]</scope>
    <source>
        <strain evidence="8 9">DSM 45928</strain>
    </source>
</reference>
<evidence type="ECO:0000256" key="4">
    <source>
        <dbReference type="ARBA" id="ARBA00023016"/>
    </source>
</evidence>
<dbReference type="SMART" id="SM00320">
    <property type="entry name" value="WD40"/>
    <property type="match status" value="5"/>
</dbReference>
<feature type="region of interest" description="Disordered" evidence="7">
    <location>
        <begin position="455"/>
        <end position="477"/>
    </location>
</feature>
<evidence type="ECO:0000256" key="2">
    <source>
        <dbReference type="ARBA" id="ARBA00022741"/>
    </source>
</evidence>
<keyword evidence="9" id="KW-1185">Reference proteome</keyword>
<dbReference type="PANTHER" id="PTHR42749:SF1">
    <property type="entry name" value="CELL SHAPE-DETERMINING PROTEIN MREB"/>
    <property type="match status" value="1"/>
</dbReference>
<dbReference type="InParanoid" id="A0A543B365"/>
<evidence type="ECO:0000256" key="5">
    <source>
        <dbReference type="ARBA" id="ARBA00023186"/>
    </source>
</evidence>
<dbReference type="RefSeq" id="WP_142044395.1">
    <property type="nucleotide sequence ID" value="NZ_JBHTGS010000002.1"/>
</dbReference>
<keyword evidence="3" id="KW-0067">ATP-binding</keyword>
<proteinExistence type="inferred from homology"/>
<dbReference type="Proteomes" id="UP000317043">
    <property type="component" value="Unassembled WGS sequence"/>
</dbReference>
<keyword evidence="4" id="KW-0346">Stress response</keyword>
<dbReference type="Gene3D" id="3.30.420.40">
    <property type="match status" value="2"/>
</dbReference>
<sequence>MSGAPDLGVDFGTSHTVAVLNTGGSVTPLLFDGSPLLPSDVYAESDGTLLTGRDAQQAARSEPASCEPHPKRRIDDGSVLLGQLDIGVVDLFTAVLSRVRDEAVRVVGRIPDNVTVTHPASWGAPRRKVLSDAADRAGLGTVRLVPEPVVAAQYFVVVAGHRVPVGTSAIVADFGGGTFDATLVRRTESGFDVRAVVGRDDLGGVDLDDAIARHLAQRSGHSVDWTGLLHPSTARDHRARRAWYDEVRLAKERLSRHSMAELYIAPADRSVHLTRDEVETLADPLLAPALTLITDLIGHDPVSAVFLVGGGSRIPLVATRLHQALRRSGLDLSPTILEQPELVVAQGGALPPSAVEAPTGDLAVSDTPTAAQLVPDLSPPPIDDSPFLSEPPDPTEVDLTPPGFVDEPITGPPITTGVSIPEPVRGRSRVLARIGPLLVVVVIVAVVGLILNLPTGDAEESGDGTATTTEAADPGSDVTYFPEHGGLVTDLAVGLTTPGWDMLLSAGEDAVVRVEQLADAMYEPGPHTGHRAGVTAIALGDIGGAQHALSGDADGLIQIWEPASKMTLYEFAEHDGAILDIATTPGGTAISVDDASGVPVVWDIAGQERQRELSGLSDKVTALTTAPGGDGYLVAGADTGGRIAVWDVGSGDLVYEHLAASGQARAIDLAELDGRPVMVVAPQDGVPYLWDLESEQSLGGFDTTDTGSIQLFDWNGRLLVAAGGSGGFVRVWDAATTSPVAELDLEQPDAEPIPALQLLKTADGLVVYAAIGNRVAAAPVEVD</sequence>
<keyword evidence="2" id="KW-0547">Nucleotide-binding</keyword>
<dbReference type="InterPro" id="IPR001680">
    <property type="entry name" value="WD40_rpt"/>
</dbReference>
<evidence type="ECO:0000256" key="6">
    <source>
        <dbReference type="PROSITE-ProRule" id="PRU00221"/>
    </source>
</evidence>
<dbReference type="EMBL" id="VFOW01000001">
    <property type="protein sequence ID" value="TQL79242.1"/>
    <property type="molecule type" value="Genomic_DNA"/>
</dbReference>
<evidence type="ECO:0000313" key="8">
    <source>
        <dbReference type="EMBL" id="TQL79242.1"/>
    </source>
</evidence>
<dbReference type="InterPro" id="IPR015943">
    <property type="entry name" value="WD40/YVTN_repeat-like_dom_sf"/>
</dbReference>
<feature type="repeat" description="WD" evidence="6">
    <location>
        <begin position="527"/>
        <end position="570"/>
    </location>
</feature>
<evidence type="ECO:0000256" key="1">
    <source>
        <dbReference type="ARBA" id="ARBA00007381"/>
    </source>
</evidence>
<dbReference type="InterPro" id="IPR036322">
    <property type="entry name" value="WD40_repeat_dom_sf"/>
</dbReference>
<feature type="compositionally biased region" description="Low complexity" evidence="7">
    <location>
        <begin position="463"/>
        <end position="473"/>
    </location>
</feature>
<accession>A0A543B365</accession>
<dbReference type="PANTHER" id="PTHR42749">
    <property type="entry name" value="CELL SHAPE-DETERMINING PROTEIN MREB"/>
    <property type="match status" value="1"/>
</dbReference>
<protein>
    <submittedName>
        <fullName evidence="8">Hsp70 protein</fullName>
    </submittedName>
</protein>
<organism evidence="8 9">
    <name type="scientific">Stackebrandtia endophytica</name>
    <dbReference type="NCBI Taxonomy" id="1496996"/>
    <lineage>
        <taxon>Bacteria</taxon>
        <taxon>Bacillati</taxon>
        <taxon>Actinomycetota</taxon>
        <taxon>Actinomycetes</taxon>
        <taxon>Glycomycetales</taxon>
        <taxon>Glycomycetaceae</taxon>
        <taxon>Stackebrandtia</taxon>
    </lineage>
</organism>